<protein>
    <submittedName>
        <fullName evidence="1 2">Uncharacterized protein</fullName>
    </submittedName>
</protein>
<gene>
    <name evidence="2" type="primary">20347295</name>
    <name evidence="1" type="ORF">GGTG_06837</name>
</gene>
<reference evidence="1" key="3">
    <citation type="submission" date="2010-09" db="EMBL/GenBank/DDBJ databases">
        <title>Annotation of Gaeumannomyces graminis var. tritici R3-111a-1.</title>
        <authorList>
            <consortium name="The Broad Institute Genome Sequencing Platform"/>
            <person name="Ma L.-J."/>
            <person name="Dead R."/>
            <person name="Young S.K."/>
            <person name="Zeng Q."/>
            <person name="Gargeya S."/>
            <person name="Fitzgerald M."/>
            <person name="Haas B."/>
            <person name="Abouelleil A."/>
            <person name="Alvarado L."/>
            <person name="Arachchi H.M."/>
            <person name="Berlin A."/>
            <person name="Brown A."/>
            <person name="Chapman S.B."/>
            <person name="Chen Z."/>
            <person name="Dunbar C."/>
            <person name="Freedman E."/>
            <person name="Gearin G."/>
            <person name="Gellesch M."/>
            <person name="Goldberg J."/>
            <person name="Griggs A."/>
            <person name="Gujja S."/>
            <person name="Heiman D."/>
            <person name="Howarth C."/>
            <person name="Larson L."/>
            <person name="Lui A."/>
            <person name="MacDonald P.J.P."/>
            <person name="Mehta T."/>
            <person name="Montmayeur A."/>
            <person name="Murphy C."/>
            <person name="Neiman D."/>
            <person name="Pearson M."/>
            <person name="Priest M."/>
            <person name="Roberts A."/>
            <person name="Saif S."/>
            <person name="Shea T."/>
            <person name="Shenoy N."/>
            <person name="Sisk P."/>
            <person name="Stolte C."/>
            <person name="Sykes S."/>
            <person name="Yandava C."/>
            <person name="Wortman J."/>
            <person name="Nusbaum C."/>
            <person name="Birren B."/>
        </authorList>
    </citation>
    <scope>NUCLEOTIDE SEQUENCE</scope>
    <source>
        <strain evidence="1">R3-111a-1</strain>
    </source>
</reference>
<evidence type="ECO:0000313" key="1">
    <source>
        <dbReference type="EMBL" id="EJT76923.1"/>
    </source>
</evidence>
<reference evidence="2" key="5">
    <citation type="submission" date="2018-04" db="UniProtKB">
        <authorList>
            <consortium name="EnsemblFungi"/>
        </authorList>
    </citation>
    <scope>IDENTIFICATION</scope>
    <source>
        <strain evidence="2">R3-111a-1</strain>
    </source>
</reference>
<keyword evidence="3" id="KW-1185">Reference proteome</keyword>
<dbReference type="VEuPathDB" id="FungiDB:GGTG_06837"/>
<proteinExistence type="predicted"/>
<dbReference type="RefSeq" id="XP_009222923.1">
    <property type="nucleotide sequence ID" value="XM_009224659.1"/>
</dbReference>
<reference evidence="3" key="1">
    <citation type="submission" date="2010-07" db="EMBL/GenBank/DDBJ databases">
        <title>The genome sequence of Gaeumannomyces graminis var. tritici strain R3-111a-1.</title>
        <authorList>
            <consortium name="The Broad Institute Genome Sequencing Platform"/>
            <person name="Ma L.-J."/>
            <person name="Dead R."/>
            <person name="Young S."/>
            <person name="Zeng Q."/>
            <person name="Koehrsen M."/>
            <person name="Alvarado L."/>
            <person name="Berlin A."/>
            <person name="Chapman S.B."/>
            <person name="Chen Z."/>
            <person name="Freedman E."/>
            <person name="Gellesch M."/>
            <person name="Goldberg J."/>
            <person name="Griggs A."/>
            <person name="Gujja S."/>
            <person name="Heilman E.R."/>
            <person name="Heiman D."/>
            <person name="Hepburn T."/>
            <person name="Howarth C."/>
            <person name="Jen D."/>
            <person name="Larson L."/>
            <person name="Mehta T."/>
            <person name="Neiman D."/>
            <person name="Pearson M."/>
            <person name="Roberts A."/>
            <person name="Saif S."/>
            <person name="Shea T."/>
            <person name="Shenoy N."/>
            <person name="Sisk P."/>
            <person name="Stolte C."/>
            <person name="Sykes S."/>
            <person name="Walk T."/>
            <person name="White J."/>
            <person name="Yandava C."/>
            <person name="Haas B."/>
            <person name="Nusbaum C."/>
            <person name="Birren B."/>
        </authorList>
    </citation>
    <scope>NUCLEOTIDE SEQUENCE [LARGE SCALE GENOMIC DNA]</scope>
    <source>
        <strain evidence="3">R3-111a-1</strain>
    </source>
</reference>
<sequence>MKGGKLIVKGGKLIVKGGELIVKGGELIVKGVCLLSKINTAYYTVLQTNLKGVIVGSELSRAPSGSGRASGSQDPRYCDPDHSKITVHHIRSVQRSQYRLLKFKLKLAELAMVSKIAFNT</sequence>
<dbReference type="GeneID" id="20347295"/>
<evidence type="ECO:0000313" key="3">
    <source>
        <dbReference type="Proteomes" id="UP000006039"/>
    </source>
</evidence>
<reference evidence="2" key="4">
    <citation type="journal article" date="2015" name="G3 (Bethesda)">
        <title>Genome sequences of three phytopathogenic species of the Magnaporthaceae family of fungi.</title>
        <authorList>
            <person name="Okagaki L.H."/>
            <person name="Nunes C.C."/>
            <person name="Sailsbery J."/>
            <person name="Clay B."/>
            <person name="Brown D."/>
            <person name="John T."/>
            <person name="Oh Y."/>
            <person name="Young N."/>
            <person name="Fitzgerald M."/>
            <person name="Haas B.J."/>
            <person name="Zeng Q."/>
            <person name="Young S."/>
            <person name="Adiconis X."/>
            <person name="Fan L."/>
            <person name="Levin J.Z."/>
            <person name="Mitchell T.K."/>
            <person name="Okubara P.A."/>
            <person name="Farman M.L."/>
            <person name="Kohn L.M."/>
            <person name="Birren B."/>
            <person name="Ma L.-J."/>
            <person name="Dean R.A."/>
        </authorList>
    </citation>
    <scope>NUCLEOTIDE SEQUENCE</scope>
    <source>
        <strain evidence="2">R3-111a-1</strain>
    </source>
</reference>
<accession>J3NZZ0</accession>
<reference evidence="1" key="2">
    <citation type="submission" date="2010-07" db="EMBL/GenBank/DDBJ databases">
        <authorList>
            <consortium name="The Broad Institute Genome Sequencing Platform"/>
            <consortium name="Broad Institute Genome Sequencing Center for Infectious Disease"/>
            <person name="Ma L.-J."/>
            <person name="Dead R."/>
            <person name="Young S."/>
            <person name="Zeng Q."/>
            <person name="Koehrsen M."/>
            <person name="Alvarado L."/>
            <person name="Berlin A."/>
            <person name="Chapman S.B."/>
            <person name="Chen Z."/>
            <person name="Freedman E."/>
            <person name="Gellesch M."/>
            <person name="Goldberg J."/>
            <person name="Griggs A."/>
            <person name="Gujja S."/>
            <person name="Heilman E.R."/>
            <person name="Heiman D."/>
            <person name="Hepburn T."/>
            <person name="Howarth C."/>
            <person name="Jen D."/>
            <person name="Larson L."/>
            <person name="Mehta T."/>
            <person name="Neiman D."/>
            <person name="Pearson M."/>
            <person name="Roberts A."/>
            <person name="Saif S."/>
            <person name="Shea T."/>
            <person name="Shenoy N."/>
            <person name="Sisk P."/>
            <person name="Stolte C."/>
            <person name="Sykes S."/>
            <person name="Walk T."/>
            <person name="White J."/>
            <person name="Yandava C."/>
            <person name="Haas B."/>
            <person name="Nusbaum C."/>
            <person name="Birren B."/>
        </authorList>
    </citation>
    <scope>NUCLEOTIDE SEQUENCE</scope>
    <source>
        <strain evidence="1">R3-111a-1</strain>
    </source>
</reference>
<dbReference type="AlphaFoldDB" id="J3NZZ0"/>
<dbReference type="HOGENOM" id="CLU_2049851_0_0_1"/>
<dbReference type="EMBL" id="GL385397">
    <property type="protein sequence ID" value="EJT76923.1"/>
    <property type="molecule type" value="Genomic_DNA"/>
</dbReference>
<evidence type="ECO:0000313" key="2">
    <source>
        <dbReference type="EnsemblFungi" id="EJT76923"/>
    </source>
</evidence>
<name>J3NZZ0_GAET3</name>
<dbReference type="EnsemblFungi" id="EJT76923">
    <property type="protein sequence ID" value="EJT76923"/>
    <property type="gene ID" value="GGTG_06837"/>
</dbReference>
<dbReference type="Proteomes" id="UP000006039">
    <property type="component" value="Unassembled WGS sequence"/>
</dbReference>
<organism evidence="1">
    <name type="scientific">Gaeumannomyces tritici (strain R3-111a-1)</name>
    <name type="common">Wheat and barley take-all root rot fungus</name>
    <name type="synonym">Gaeumannomyces graminis var. tritici</name>
    <dbReference type="NCBI Taxonomy" id="644352"/>
    <lineage>
        <taxon>Eukaryota</taxon>
        <taxon>Fungi</taxon>
        <taxon>Dikarya</taxon>
        <taxon>Ascomycota</taxon>
        <taxon>Pezizomycotina</taxon>
        <taxon>Sordariomycetes</taxon>
        <taxon>Sordariomycetidae</taxon>
        <taxon>Magnaporthales</taxon>
        <taxon>Magnaporthaceae</taxon>
        <taxon>Gaeumannomyces</taxon>
    </lineage>
</organism>